<evidence type="ECO:0000313" key="19">
    <source>
        <dbReference type="Proteomes" id="UP001501822"/>
    </source>
</evidence>
<evidence type="ECO:0000256" key="11">
    <source>
        <dbReference type="ARBA" id="ARBA00022989"/>
    </source>
</evidence>
<evidence type="ECO:0000256" key="10">
    <source>
        <dbReference type="ARBA" id="ARBA00022968"/>
    </source>
</evidence>
<evidence type="ECO:0000256" key="1">
    <source>
        <dbReference type="ARBA" id="ARBA00004141"/>
    </source>
</evidence>
<reference evidence="19" key="1">
    <citation type="journal article" date="2019" name="Int. J. Syst. Evol. Microbiol.">
        <title>The Global Catalogue of Microorganisms (GCM) 10K type strain sequencing project: providing services to taxonomists for standard genome sequencing and annotation.</title>
        <authorList>
            <consortium name="The Broad Institute Genomics Platform"/>
            <consortium name="The Broad Institute Genome Sequencing Center for Infectious Disease"/>
            <person name="Wu L."/>
            <person name="Ma J."/>
        </authorList>
    </citation>
    <scope>NUCLEOTIDE SEQUENCE [LARGE SCALE GENOMIC DNA]</scope>
    <source>
        <strain evidence="19">JCM 3146</strain>
    </source>
</reference>
<evidence type="ECO:0000256" key="14">
    <source>
        <dbReference type="SAM" id="MobiDB-lite"/>
    </source>
</evidence>
<evidence type="ECO:0000313" key="18">
    <source>
        <dbReference type="EMBL" id="GAA0365306.1"/>
    </source>
</evidence>
<feature type="region of interest" description="Disordered" evidence="14">
    <location>
        <begin position="77"/>
        <end position="111"/>
    </location>
</feature>
<feature type="transmembrane region" description="Helical" evidence="15">
    <location>
        <begin position="464"/>
        <end position="484"/>
    </location>
</feature>
<evidence type="ECO:0000256" key="15">
    <source>
        <dbReference type="SAM" id="Phobius"/>
    </source>
</evidence>
<proteinExistence type="inferred from homology"/>
<evidence type="ECO:0000256" key="4">
    <source>
        <dbReference type="ARBA" id="ARBA00006739"/>
    </source>
</evidence>
<dbReference type="EMBL" id="BAAABM010000064">
    <property type="protein sequence ID" value="GAA0365306.1"/>
    <property type="molecule type" value="Genomic_DNA"/>
</dbReference>
<evidence type="ECO:0000259" key="16">
    <source>
        <dbReference type="Pfam" id="PF00535"/>
    </source>
</evidence>
<evidence type="ECO:0000256" key="13">
    <source>
        <dbReference type="ARBA" id="ARBA00045097"/>
    </source>
</evidence>
<feature type="transmembrane region" description="Helical" evidence="15">
    <location>
        <begin position="436"/>
        <end position="458"/>
    </location>
</feature>
<comment type="pathway">
    <text evidence="3">Protein modification; protein glycosylation.</text>
</comment>
<dbReference type="InterPro" id="IPR029044">
    <property type="entry name" value="Nucleotide-diphossugar_trans"/>
</dbReference>
<evidence type="ECO:0000256" key="2">
    <source>
        <dbReference type="ARBA" id="ARBA00004389"/>
    </source>
</evidence>
<keyword evidence="7" id="KW-0808">Transferase</keyword>
<gene>
    <name evidence="18" type="ORF">GCM10010151_64120</name>
</gene>
<comment type="catalytic activity">
    <reaction evidence="13">
        <text>a di-trans,poly-cis-dolichyl phosphate + UDP-alpha-D-glucose = a di-trans,poly-cis-dolichyl beta-D-glucosyl phosphate + UDP</text>
        <dbReference type="Rhea" id="RHEA:15401"/>
        <dbReference type="Rhea" id="RHEA-COMP:19498"/>
        <dbReference type="Rhea" id="RHEA-COMP:19502"/>
        <dbReference type="ChEBI" id="CHEBI:57525"/>
        <dbReference type="ChEBI" id="CHEBI:57683"/>
        <dbReference type="ChEBI" id="CHEBI:58223"/>
        <dbReference type="ChEBI" id="CHEBI:58885"/>
        <dbReference type="EC" id="2.4.1.117"/>
    </reaction>
    <physiologicalReaction direction="left-to-right" evidence="13">
        <dbReference type="Rhea" id="RHEA:15402"/>
    </physiologicalReaction>
</comment>
<dbReference type="EC" id="2.4.1.117" evidence="5"/>
<dbReference type="PANTHER" id="PTHR10859:SF91">
    <property type="entry name" value="DOLICHYL-PHOSPHATE BETA-GLUCOSYLTRANSFERASE"/>
    <property type="match status" value="1"/>
</dbReference>
<sequence length="508" mass="55093">MTGPHAAYPLAVGVPENDASGSATLAETSIGAGVSAASRIAADERRMRGGFSSPLHRRLRRLPRWVATLVPMTEPTISVAPPRSGPAHGSAVRSRLSLLGRPPGTTEEDPRDPLVEVAIPVYNEQHVLAASVRRLHAYLRTTFPYRFVITIADNASTDGTWKVAQRLALEIPEVDAVHLDRKGRGRALRHVWSTSVADVVAYMDVDLSTDLHAFLPLIAPLVSGHSDLAIGTRLSRGSAVVRGPKREFISRTYNLLLRTALAAHFSDAQCGFKAGRTEIVRALLPAVEDEAWFFDTELLLLAERNGLRIHEVPVDWVDDPDSRVDVVRTAVDDLRGMARVTRRVLSGAFRVPVPARAREARLPTGMKRQLPSFAVIGVISTVAQLVLYALLRLLMPVVAANVVSYFLAAIANTAANRRFTFGVRGRRRAVRHQLEGGVAFLVGLAISTAGLAALNAASPGASRLAEVGALFALNLFAAVVRFVLLRAWVFHPRRAAEGSEPVLQEQSR</sequence>
<feature type="transmembrane region" description="Helical" evidence="15">
    <location>
        <begin position="397"/>
        <end position="415"/>
    </location>
</feature>
<evidence type="ECO:0000256" key="6">
    <source>
        <dbReference type="ARBA" id="ARBA00022676"/>
    </source>
</evidence>
<feature type="domain" description="GtrA/DPMS transmembrane" evidence="17">
    <location>
        <begin position="373"/>
        <end position="490"/>
    </location>
</feature>
<evidence type="ECO:0000256" key="9">
    <source>
        <dbReference type="ARBA" id="ARBA00022824"/>
    </source>
</evidence>
<dbReference type="CDD" id="cd04188">
    <property type="entry name" value="DPG_synthase"/>
    <property type="match status" value="1"/>
</dbReference>
<keyword evidence="19" id="KW-1185">Reference proteome</keyword>
<dbReference type="InterPro" id="IPR035518">
    <property type="entry name" value="DPG_synthase"/>
</dbReference>
<keyword evidence="6" id="KW-0328">Glycosyltransferase</keyword>
<dbReference type="Pfam" id="PF00535">
    <property type="entry name" value="Glycos_transf_2"/>
    <property type="match status" value="1"/>
</dbReference>
<comment type="subcellular location">
    <subcellularLocation>
        <location evidence="2">Endoplasmic reticulum membrane</location>
        <topology evidence="2">Single-pass membrane protein</topology>
    </subcellularLocation>
    <subcellularLocation>
        <location evidence="1">Membrane</location>
        <topology evidence="1">Multi-pass membrane protein</topology>
    </subcellularLocation>
</comment>
<dbReference type="SUPFAM" id="SSF53448">
    <property type="entry name" value="Nucleotide-diphospho-sugar transferases"/>
    <property type="match status" value="1"/>
</dbReference>
<organism evidence="18 19">
    <name type="scientific">Actinoallomurus spadix</name>
    <dbReference type="NCBI Taxonomy" id="79912"/>
    <lineage>
        <taxon>Bacteria</taxon>
        <taxon>Bacillati</taxon>
        <taxon>Actinomycetota</taxon>
        <taxon>Actinomycetes</taxon>
        <taxon>Streptosporangiales</taxon>
        <taxon>Thermomonosporaceae</taxon>
        <taxon>Actinoallomurus</taxon>
    </lineage>
</organism>
<evidence type="ECO:0000256" key="5">
    <source>
        <dbReference type="ARBA" id="ARBA00012583"/>
    </source>
</evidence>
<keyword evidence="11 15" id="KW-1133">Transmembrane helix</keyword>
<dbReference type="InterPro" id="IPR001173">
    <property type="entry name" value="Glyco_trans_2-like"/>
</dbReference>
<comment type="similarity">
    <text evidence="4">Belongs to the glycosyltransferase 2 family.</text>
</comment>
<dbReference type="InterPro" id="IPR007267">
    <property type="entry name" value="GtrA_DPMS_TM"/>
</dbReference>
<evidence type="ECO:0000259" key="17">
    <source>
        <dbReference type="Pfam" id="PF04138"/>
    </source>
</evidence>
<evidence type="ECO:0000256" key="7">
    <source>
        <dbReference type="ARBA" id="ARBA00022679"/>
    </source>
</evidence>
<protein>
    <recommendedName>
        <fullName evidence="5">dolichyl-phosphate beta-glucosyltransferase</fullName>
        <ecNumber evidence="5">2.4.1.117</ecNumber>
    </recommendedName>
</protein>
<dbReference type="Pfam" id="PF04138">
    <property type="entry name" value="GtrA_DPMS_TM"/>
    <property type="match status" value="1"/>
</dbReference>
<feature type="domain" description="Glycosyltransferase 2-like" evidence="16">
    <location>
        <begin position="117"/>
        <end position="283"/>
    </location>
</feature>
<comment type="caution">
    <text evidence="18">The sequence shown here is derived from an EMBL/GenBank/DDBJ whole genome shotgun (WGS) entry which is preliminary data.</text>
</comment>
<name>A0ABP3HDC4_9ACTN</name>
<keyword evidence="10" id="KW-0735">Signal-anchor</keyword>
<evidence type="ECO:0000256" key="8">
    <source>
        <dbReference type="ARBA" id="ARBA00022692"/>
    </source>
</evidence>
<accession>A0ABP3HDC4</accession>
<evidence type="ECO:0000256" key="3">
    <source>
        <dbReference type="ARBA" id="ARBA00004922"/>
    </source>
</evidence>
<keyword evidence="12 15" id="KW-0472">Membrane</keyword>
<keyword evidence="9" id="KW-0256">Endoplasmic reticulum</keyword>
<keyword evidence="8 15" id="KW-0812">Transmembrane</keyword>
<dbReference type="Proteomes" id="UP001501822">
    <property type="component" value="Unassembled WGS sequence"/>
</dbReference>
<evidence type="ECO:0000256" key="12">
    <source>
        <dbReference type="ARBA" id="ARBA00023136"/>
    </source>
</evidence>
<dbReference type="Gene3D" id="3.90.550.10">
    <property type="entry name" value="Spore Coat Polysaccharide Biosynthesis Protein SpsA, Chain A"/>
    <property type="match status" value="1"/>
</dbReference>
<dbReference type="PANTHER" id="PTHR10859">
    <property type="entry name" value="GLYCOSYL TRANSFERASE"/>
    <property type="match status" value="1"/>
</dbReference>